<comment type="caution">
    <text evidence="2">The sequence shown here is derived from an EMBL/GenBank/DDBJ whole genome shotgun (WGS) entry which is preliminary data.</text>
</comment>
<feature type="signal peptide" evidence="1">
    <location>
        <begin position="1"/>
        <end position="19"/>
    </location>
</feature>
<reference evidence="2" key="1">
    <citation type="submission" date="2023-06" db="EMBL/GenBank/DDBJ databases">
        <title>Survivors Of The Sea: Transcriptome response of Skeletonema marinoi to long-term dormancy.</title>
        <authorList>
            <person name="Pinder M.I.M."/>
            <person name="Kourtchenko O."/>
            <person name="Robertson E.K."/>
            <person name="Larsson T."/>
            <person name="Maumus F."/>
            <person name="Osuna-Cruz C.M."/>
            <person name="Vancaester E."/>
            <person name="Stenow R."/>
            <person name="Vandepoele K."/>
            <person name="Ploug H."/>
            <person name="Bruchert V."/>
            <person name="Godhe A."/>
            <person name="Topel M."/>
        </authorList>
    </citation>
    <scope>NUCLEOTIDE SEQUENCE</scope>
    <source>
        <strain evidence="2">R05AC</strain>
    </source>
</reference>
<proteinExistence type="predicted"/>
<keyword evidence="3" id="KW-1185">Reference proteome</keyword>
<protein>
    <submittedName>
        <fullName evidence="2">Uncharacterized protein</fullName>
    </submittedName>
</protein>
<sequence>MTSHLLAASLWMTSSMVNAFTTSSTAPILFSTRCALPKKGFFAANKWDMLIDEDEDEDLQFVGGPPVPRDMKYNLYNLQKQRENYESMKAVGGKDITNDVYARDPEDDTFWFIGKIARVGDVTVEKAMARLWPMIEEHSARLRPVELYPRWGKLELWVTPGDSELDVAYCKPELQFVQMFREIDGVEDISKAVRNVEIGFQGELYENNEEGFRTVRTADGKAVKPAVTATSTDRQPSEAEMDELMEVLNSQVEASSE</sequence>
<gene>
    <name evidence="2" type="ORF">QTG54_004269</name>
</gene>
<accession>A0AAD8YFL2</accession>
<dbReference type="EMBL" id="JATAAI010000006">
    <property type="protein sequence ID" value="KAK1744978.1"/>
    <property type="molecule type" value="Genomic_DNA"/>
</dbReference>
<organism evidence="2 3">
    <name type="scientific">Skeletonema marinoi</name>
    <dbReference type="NCBI Taxonomy" id="267567"/>
    <lineage>
        <taxon>Eukaryota</taxon>
        <taxon>Sar</taxon>
        <taxon>Stramenopiles</taxon>
        <taxon>Ochrophyta</taxon>
        <taxon>Bacillariophyta</taxon>
        <taxon>Coscinodiscophyceae</taxon>
        <taxon>Thalassiosirophycidae</taxon>
        <taxon>Thalassiosirales</taxon>
        <taxon>Skeletonemataceae</taxon>
        <taxon>Skeletonema</taxon>
        <taxon>Skeletonema marinoi-dohrnii complex</taxon>
    </lineage>
</organism>
<keyword evidence="1" id="KW-0732">Signal</keyword>
<name>A0AAD8YFL2_9STRA</name>
<dbReference type="AlphaFoldDB" id="A0AAD8YFL2"/>
<evidence type="ECO:0000313" key="2">
    <source>
        <dbReference type="EMBL" id="KAK1744978.1"/>
    </source>
</evidence>
<feature type="chain" id="PRO_5041980348" evidence="1">
    <location>
        <begin position="20"/>
        <end position="257"/>
    </location>
</feature>
<evidence type="ECO:0000313" key="3">
    <source>
        <dbReference type="Proteomes" id="UP001224775"/>
    </source>
</evidence>
<dbReference type="Proteomes" id="UP001224775">
    <property type="component" value="Unassembled WGS sequence"/>
</dbReference>
<evidence type="ECO:0000256" key="1">
    <source>
        <dbReference type="SAM" id="SignalP"/>
    </source>
</evidence>